<dbReference type="AlphaFoldDB" id="A0A7D7R8Z2"/>
<evidence type="ECO:0000313" key="2">
    <source>
        <dbReference type="Proteomes" id="UP000514716"/>
    </source>
</evidence>
<proteinExistence type="predicted"/>
<dbReference type="KEGG" id="pdec:H1Q58_12595"/>
<evidence type="ECO:0000313" key="1">
    <source>
        <dbReference type="EMBL" id="QMT16798.1"/>
    </source>
</evidence>
<dbReference type="Proteomes" id="UP000514716">
    <property type="component" value="Chromosome"/>
</dbReference>
<dbReference type="EMBL" id="CP059540">
    <property type="protein sequence ID" value="QMT16798.1"/>
    <property type="molecule type" value="Genomic_DNA"/>
</dbReference>
<gene>
    <name evidence="1" type="ORF">H1Q58_12595</name>
</gene>
<accession>A0A7D7R8Z2</accession>
<dbReference type="RefSeq" id="WP_182091733.1">
    <property type="nucleotide sequence ID" value="NZ_CP059540.1"/>
</dbReference>
<organism evidence="1 2">
    <name type="scientific">Planococcus maritimus</name>
    <dbReference type="NCBI Taxonomy" id="192421"/>
    <lineage>
        <taxon>Bacteria</taxon>
        <taxon>Bacillati</taxon>
        <taxon>Bacillota</taxon>
        <taxon>Bacilli</taxon>
        <taxon>Bacillales</taxon>
        <taxon>Caryophanaceae</taxon>
        <taxon>Planococcus</taxon>
    </lineage>
</organism>
<protein>
    <submittedName>
        <fullName evidence="1">Uncharacterized protein</fullName>
    </submittedName>
</protein>
<name>A0A7D7R8Z2_PLAMR</name>
<sequence length="181" mass="20911">MKKRWFIVFVFVLLFFLSYAIATYLPYQIDNVTLQQDLTEWVYKEQADSKSIEILRTTQVDHTSSHIILFELESGEIAFAHMMQGWNGKFKIVESGWGPAITYRDIQTKSGGYGVIYGDNSNLEIDSIRADSLEVSFGFSADVSNELYFIKYTKLPASIQTAFPMELRLYDNNDREIDRVN</sequence>
<reference evidence="1 2" key="1">
    <citation type="submission" date="2020-07" db="EMBL/GenBank/DDBJ databases">
        <title>Screening of a cold-adapted Planococcus bacterium producing protease in traditional shrimp paste and protease identification by genome sequencing.</title>
        <authorList>
            <person name="Gao R."/>
            <person name="Leng W."/>
            <person name="Chu Q."/>
            <person name="Wu X."/>
            <person name="Liu H."/>
            <person name="Li X."/>
        </authorList>
    </citation>
    <scope>NUCLEOTIDE SEQUENCE [LARGE SCALE GENOMIC DNA]</scope>
    <source>
        <strain evidence="1 2">XJ11</strain>
    </source>
</reference>
<keyword evidence="2" id="KW-1185">Reference proteome</keyword>